<accession>A0A195DRD4</accession>
<keyword evidence="2" id="KW-1185">Reference proteome</keyword>
<gene>
    <name evidence="1" type="ORF">ALC57_12477</name>
</gene>
<dbReference type="Proteomes" id="UP000078492">
    <property type="component" value="Unassembled WGS sequence"/>
</dbReference>
<protein>
    <submittedName>
        <fullName evidence="1">Uncharacterized protein</fullName>
    </submittedName>
</protein>
<dbReference type="AlphaFoldDB" id="A0A195DRD4"/>
<organism evidence="1 2">
    <name type="scientific">Trachymyrmex cornetzi</name>
    <dbReference type="NCBI Taxonomy" id="471704"/>
    <lineage>
        <taxon>Eukaryota</taxon>
        <taxon>Metazoa</taxon>
        <taxon>Ecdysozoa</taxon>
        <taxon>Arthropoda</taxon>
        <taxon>Hexapoda</taxon>
        <taxon>Insecta</taxon>
        <taxon>Pterygota</taxon>
        <taxon>Neoptera</taxon>
        <taxon>Endopterygota</taxon>
        <taxon>Hymenoptera</taxon>
        <taxon>Apocrita</taxon>
        <taxon>Aculeata</taxon>
        <taxon>Formicoidea</taxon>
        <taxon>Formicidae</taxon>
        <taxon>Myrmicinae</taxon>
        <taxon>Trachymyrmex</taxon>
    </lineage>
</organism>
<evidence type="ECO:0000313" key="1">
    <source>
        <dbReference type="EMBL" id="KYN15428.1"/>
    </source>
</evidence>
<proteinExistence type="predicted"/>
<dbReference type="EMBL" id="KQ980581">
    <property type="protein sequence ID" value="KYN15428.1"/>
    <property type="molecule type" value="Genomic_DNA"/>
</dbReference>
<sequence>MPRALCCSMRKPTPDALAGYSISGRSPRRSPMLVLPFCPAFAFLRVPLTASSNLVLPRAAMPYLYSSCISREILSSVCLRTALTHARIESRRICGRISFVAVAIVPTSVGIRGTEVQFLAGTIVASFHSGAHLDYLQRVCDPFTTRASAVRRSCVCASGFPFFVTAFPPKSRRFLLRDAAIDSQSRSNVIQQAK</sequence>
<reference evidence="1 2" key="1">
    <citation type="submission" date="2015-09" db="EMBL/GenBank/DDBJ databases">
        <title>Trachymyrmex cornetzi WGS genome.</title>
        <authorList>
            <person name="Nygaard S."/>
            <person name="Hu H."/>
            <person name="Boomsma J."/>
            <person name="Zhang G."/>
        </authorList>
    </citation>
    <scope>NUCLEOTIDE SEQUENCE [LARGE SCALE GENOMIC DNA]</scope>
    <source>
        <strain evidence="1">Tcor2-1</strain>
        <tissue evidence="1">Whole body</tissue>
    </source>
</reference>
<evidence type="ECO:0000313" key="2">
    <source>
        <dbReference type="Proteomes" id="UP000078492"/>
    </source>
</evidence>
<name>A0A195DRD4_9HYME</name>